<proteinExistence type="predicted"/>
<reference evidence="2 3" key="1">
    <citation type="journal article" date="2014" name="PLoS Genet.">
        <title>Analysis of the Phlebiopsis gigantea genome, transcriptome and secretome provides insight into its pioneer colonization strategies of wood.</title>
        <authorList>
            <person name="Hori C."/>
            <person name="Ishida T."/>
            <person name="Igarashi K."/>
            <person name="Samejima M."/>
            <person name="Suzuki H."/>
            <person name="Master E."/>
            <person name="Ferreira P."/>
            <person name="Ruiz-Duenas F.J."/>
            <person name="Held B."/>
            <person name="Canessa P."/>
            <person name="Larrondo L.F."/>
            <person name="Schmoll M."/>
            <person name="Druzhinina I.S."/>
            <person name="Kubicek C.P."/>
            <person name="Gaskell J.A."/>
            <person name="Kersten P."/>
            <person name="St John F."/>
            <person name="Glasner J."/>
            <person name="Sabat G."/>
            <person name="Splinter BonDurant S."/>
            <person name="Syed K."/>
            <person name="Yadav J."/>
            <person name="Mgbeahuruike A.C."/>
            <person name="Kovalchuk A."/>
            <person name="Asiegbu F.O."/>
            <person name="Lackner G."/>
            <person name="Hoffmeister D."/>
            <person name="Rencoret J."/>
            <person name="Gutierrez A."/>
            <person name="Sun H."/>
            <person name="Lindquist E."/>
            <person name="Barry K."/>
            <person name="Riley R."/>
            <person name="Grigoriev I.V."/>
            <person name="Henrissat B."/>
            <person name="Kues U."/>
            <person name="Berka R.M."/>
            <person name="Martinez A.T."/>
            <person name="Covert S.F."/>
            <person name="Blanchette R.A."/>
            <person name="Cullen D."/>
        </authorList>
    </citation>
    <scope>NUCLEOTIDE SEQUENCE [LARGE SCALE GENOMIC DNA]</scope>
    <source>
        <strain evidence="2 3">11061_1 CR5-6</strain>
    </source>
</reference>
<name>A0A0C3S5J0_PHLG1</name>
<feature type="transmembrane region" description="Helical" evidence="1">
    <location>
        <begin position="168"/>
        <end position="187"/>
    </location>
</feature>
<gene>
    <name evidence="2" type="ORF">PHLGIDRAFT_145519</name>
</gene>
<evidence type="ECO:0000313" key="2">
    <source>
        <dbReference type="EMBL" id="KIP05637.1"/>
    </source>
</evidence>
<dbReference type="AlphaFoldDB" id="A0A0C3S5J0"/>
<protein>
    <submittedName>
        <fullName evidence="2">Uncharacterized protein</fullName>
    </submittedName>
</protein>
<dbReference type="STRING" id="745531.A0A0C3S5J0"/>
<dbReference type="EMBL" id="KN840538">
    <property type="protein sequence ID" value="KIP05637.1"/>
    <property type="molecule type" value="Genomic_DNA"/>
</dbReference>
<evidence type="ECO:0000256" key="1">
    <source>
        <dbReference type="SAM" id="Phobius"/>
    </source>
</evidence>
<keyword evidence="1" id="KW-0472">Membrane</keyword>
<dbReference type="HOGENOM" id="CLU_434182_0_0_1"/>
<keyword evidence="3" id="KW-1185">Reference proteome</keyword>
<keyword evidence="1" id="KW-0812">Transmembrane</keyword>
<dbReference type="Proteomes" id="UP000053257">
    <property type="component" value="Unassembled WGS sequence"/>
</dbReference>
<feature type="transmembrane region" description="Helical" evidence="1">
    <location>
        <begin position="86"/>
        <end position="108"/>
    </location>
</feature>
<dbReference type="OrthoDB" id="2792102at2759"/>
<organism evidence="2 3">
    <name type="scientific">Phlebiopsis gigantea (strain 11061_1 CR5-6)</name>
    <name type="common">White-rot fungus</name>
    <name type="synonym">Peniophora gigantea</name>
    <dbReference type="NCBI Taxonomy" id="745531"/>
    <lineage>
        <taxon>Eukaryota</taxon>
        <taxon>Fungi</taxon>
        <taxon>Dikarya</taxon>
        <taxon>Basidiomycota</taxon>
        <taxon>Agaricomycotina</taxon>
        <taxon>Agaricomycetes</taxon>
        <taxon>Polyporales</taxon>
        <taxon>Phanerochaetaceae</taxon>
        <taxon>Phlebiopsis</taxon>
    </lineage>
</organism>
<accession>A0A0C3S5J0</accession>
<feature type="transmembrane region" description="Helical" evidence="1">
    <location>
        <begin position="40"/>
        <end position="65"/>
    </location>
</feature>
<sequence>MSSSSDQDDFDLDKEVVNPELARELPSAASMRSPASQSSWSLFVICVFMHIFLTGLHLTLLVLGFKLQDHSFTVSDDRLNAVTGTIFDYVTLSPNVIIKIYLVPLLFVTQKLALRKDLHLEQSLTAMHDKSRAWLSLGATSVTLWRYRSLLSLRQDRGQLPNELKAMGTILCVLLYFIGGIALTILAPDLMLPGNIVGDKTSFQRLTSYISNIGSDRNQIAEAFPIVDIIPLLLSEQDVSTTGLTGNLVYDIPNFATDGDVHTNGVIFDAICQAVPDVVQSGDPSEVNSTYPLHVHDQLADIHVAPSSRTLNLRSTVWANASTDAPPPAVMLLASTIPVLDDAGLSGTSASLDPQAIPTRCTVPSDCSSVSSIQVIACNVNLIALPQQVQVFTDVFPLATEYNQSLDVRSSEWVNWTLPDAPTNPGLFSIGSFGDLAPVSHTAQFYTIEGFNVTANDTLTMLEDNLMEALGYYRDDVHSINLGDLEGALEQAISAVYWRAAARAVNDNQTLDNDEFDFDVKYSVTISRKTTLIAFTVSLAMTVLAIVLTIPQKTKVHGSPGTRVDGLGVLELTWLLGRDKDGLADRLGEVENPTLVHLREAGKRIPVAFCG</sequence>
<evidence type="ECO:0000313" key="3">
    <source>
        <dbReference type="Proteomes" id="UP000053257"/>
    </source>
</evidence>
<keyword evidence="1" id="KW-1133">Transmembrane helix</keyword>